<feature type="transmembrane region" description="Helical" evidence="8">
    <location>
        <begin position="61"/>
        <end position="81"/>
    </location>
</feature>
<keyword evidence="10" id="KW-1185">Reference proteome</keyword>
<evidence type="ECO:0000256" key="4">
    <source>
        <dbReference type="ARBA" id="ARBA00022475"/>
    </source>
</evidence>
<accession>K2MBM2</accession>
<organism evidence="9 10">
    <name type="scientific">Nitratireductor pacificus pht-3B</name>
    <dbReference type="NCBI Taxonomy" id="391937"/>
    <lineage>
        <taxon>Bacteria</taxon>
        <taxon>Pseudomonadati</taxon>
        <taxon>Pseudomonadota</taxon>
        <taxon>Alphaproteobacteria</taxon>
        <taxon>Hyphomicrobiales</taxon>
        <taxon>Phyllobacteriaceae</taxon>
        <taxon>Nitratireductor</taxon>
    </lineage>
</organism>
<dbReference type="Pfam" id="PF03591">
    <property type="entry name" value="AzlC"/>
    <property type="match status" value="1"/>
</dbReference>
<evidence type="ECO:0000256" key="6">
    <source>
        <dbReference type="ARBA" id="ARBA00022989"/>
    </source>
</evidence>
<feature type="transmembrane region" description="Helical" evidence="8">
    <location>
        <begin position="219"/>
        <end position="243"/>
    </location>
</feature>
<keyword evidence="7 8" id="KW-0472">Membrane</keyword>
<gene>
    <name evidence="9" type="ORF">NA2_06617</name>
</gene>
<keyword evidence="6 8" id="KW-1133">Transmembrane helix</keyword>
<keyword evidence="5 8" id="KW-0812">Transmembrane</keyword>
<evidence type="ECO:0000313" key="10">
    <source>
        <dbReference type="Proteomes" id="UP000006786"/>
    </source>
</evidence>
<dbReference type="EMBL" id="AMRM01000006">
    <property type="protein sequence ID" value="EKF19546.1"/>
    <property type="molecule type" value="Genomic_DNA"/>
</dbReference>
<name>K2MBM2_9HYPH</name>
<evidence type="ECO:0000256" key="8">
    <source>
        <dbReference type="SAM" id="Phobius"/>
    </source>
</evidence>
<sequence>MSEKQSAEPDREEQVPDERHLTWYLRGVRRCFSIPGLVLVSAFVGFAGLAREAGLTLEQTVFMTGIVWALPGQVVLIGAILAGNSLFAAAFAVALSSVRLAPMVVALTPEMRTPKTRKWVLYALSHFVAITSWVLAMESFHKVPRDMRTAFYTGIGTTLVLVNMGVVATVFLVAGRLPVQLTAALLFLTPVYFLTSLWGSARERAGHVAMILGLALGPVFHVLLPGFDLLAAGGVAGGAAYFWHRVRLKRETAG</sequence>
<dbReference type="InterPro" id="IPR011606">
    <property type="entry name" value="Brnchd-chn_aa_trnsp_permease"/>
</dbReference>
<reference evidence="9 10" key="1">
    <citation type="journal article" date="2012" name="J. Bacteriol.">
        <title>Genome Sequence of Nitratireductor pacificus Type Strain pht-3B.</title>
        <authorList>
            <person name="Lai Q."/>
            <person name="Li G."/>
            <person name="Shao Z."/>
        </authorList>
    </citation>
    <scope>NUCLEOTIDE SEQUENCE [LARGE SCALE GENOMIC DNA]</scope>
    <source>
        <strain evidence="10">pht-3B</strain>
    </source>
</reference>
<evidence type="ECO:0000256" key="3">
    <source>
        <dbReference type="ARBA" id="ARBA00022448"/>
    </source>
</evidence>
<feature type="transmembrane region" description="Helical" evidence="8">
    <location>
        <begin position="119"/>
        <end position="137"/>
    </location>
</feature>
<evidence type="ECO:0000256" key="2">
    <source>
        <dbReference type="ARBA" id="ARBA00010735"/>
    </source>
</evidence>
<dbReference type="PANTHER" id="PTHR34979">
    <property type="entry name" value="INNER MEMBRANE PROTEIN YGAZ"/>
    <property type="match status" value="1"/>
</dbReference>
<feature type="transmembrane region" description="Helical" evidence="8">
    <location>
        <begin position="149"/>
        <end position="174"/>
    </location>
</feature>
<dbReference type="PATRIC" id="fig|391937.3.peg.1360"/>
<feature type="transmembrane region" description="Helical" evidence="8">
    <location>
        <begin position="32"/>
        <end position="49"/>
    </location>
</feature>
<dbReference type="GO" id="GO:0005886">
    <property type="term" value="C:plasma membrane"/>
    <property type="evidence" value="ECO:0007669"/>
    <property type="project" value="UniProtKB-SubCell"/>
</dbReference>
<evidence type="ECO:0000256" key="5">
    <source>
        <dbReference type="ARBA" id="ARBA00022692"/>
    </source>
</evidence>
<feature type="transmembrane region" description="Helical" evidence="8">
    <location>
        <begin position="181"/>
        <end position="199"/>
    </location>
</feature>
<dbReference type="OrthoDB" id="7675159at2"/>
<comment type="subcellular location">
    <subcellularLocation>
        <location evidence="1">Cell membrane</location>
        <topology evidence="1">Multi-pass membrane protein</topology>
    </subcellularLocation>
</comment>
<dbReference type="eggNOG" id="COG1296">
    <property type="taxonomic scope" value="Bacteria"/>
</dbReference>
<evidence type="ECO:0000313" key="9">
    <source>
        <dbReference type="EMBL" id="EKF19546.1"/>
    </source>
</evidence>
<evidence type="ECO:0000256" key="1">
    <source>
        <dbReference type="ARBA" id="ARBA00004651"/>
    </source>
</evidence>
<comment type="caution">
    <text evidence="9">The sequence shown here is derived from an EMBL/GenBank/DDBJ whole genome shotgun (WGS) entry which is preliminary data.</text>
</comment>
<proteinExistence type="inferred from homology"/>
<protein>
    <submittedName>
        <fullName evidence="9">AzlC family protein</fullName>
    </submittedName>
</protein>
<dbReference type="AlphaFoldDB" id="K2MBM2"/>
<dbReference type="PANTHER" id="PTHR34979:SF1">
    <property type="entry name" value="INNER MEMBRANE PROTEIN YGAZ"/>
    <property type="match status" value="1"/>
</dbReference>
<dbReference type="STRING" id="391937.NA2_06617"/>
<evidence type="ECO:0000256" key="7">
    <source>
        <dbReference type="ARBA" id="ARBA00023136"/>
    </source>
</evidence>
<keyword evidence="4" id="KW-1003">Cell membrane</keyword>
<keyword evidence="3" id="KW-0813">Transport</keyword>
<dbReference type="GO" id="GO:1903785">
    <property type="term" value="P:L-valine transmembrane transport"/>
    <property type="evidence" value="ECO:0007669"/>
    <property type="project" value="TreeGrafter"/>
</dbReference>
<comment type="similarity">
    <text evidence="2">Belongs to the AzlC family.</text>
</comment>
<dbReference type="RefSeq" id="WP_008595629.1">
    <property type="nucleotide sequence ID" value="NZ_AMRM01000006.1"/>
</dbReference>
<dbReference type="Proteomes" id="UP000006786">
    <property type="component" value="Unassembled WGS sequence"/>
</dbReference>